<gene>
    <name evidence="3" type="ORF">BCR34DRAFT_623354</name>
</gene>
<evidence type="ECO:0000256" key="1">
    <source>
        <dbReference type="SAM" id="SignalP"/>
    </source>
</evidence>
<dbReference type="OrthoDB" id="337038at2759"/>
<sequence length="195" mass="21636">MKISTVLSSLAAAHAALATPTVQMASRDQVPGGTPAPEITDENFIRAVMDAHWYWRTAHCAQQLQWDHSLAKQALESVSKCTPKMSHDRGGSNLSGVDPPPESYDVWINFAREVVHGWHDEEPKYPFSDPHYEDAWGHFSQVVWRDSSRIGCALGHCSSPQAGRLYCFYETPGNNIASGEFAKNVWPQVCKRPGA</sequence>
<feature type="domain" description="SCP" evidence="2">
    <location>
        <begin position="43"/>
        <end position="177"/>
    </location>
</feature>
<feature type="chain" id="PRO_5013163948" evidence="1">
    <location>
        <begin position="19"/>
        <end position="195"/>
    </location>
</feature>
<dbReference type="Gene3D" id="3.40.33.10">
    <property type="entry name" value="CAP"/>
    <property type="match status" value="1"/>
</dbReference>
<dbReference type="InterPro" id="IPR018244">
    <property type="entry name" value="Allrgn_V5/Tpx1_CS"/>
</dbReference>
<proteinExistence type="predicted"/>
<dbReference type="InterPro" id="IPR035940">
    <property type="entry name" value="CAP_sf"/>
</dbReference>
<dbReference type="STRING" id="1231657.A0A1Y1ZWI1"/>
<name>A0A1Y1ZWI1_9PLEO</name>
<dbReference type="GO" id="GO:0005576">
    <property type="term" value="C:extracellular region"/>
    <property type="evidence" value="ECO:0007669"/>
    <property type="project" value="InterPro"/>
</dbReference>
<dbReference type="SUPFAM" id="SSF55797">
    <property type="entry name" value="PR-1-like"/>
    <property type="match status" value="1"/>
</dbReference>
<dbReference type="EMBL" id="MCFA01000033">
    <property type="protein sequence ID" value="ORY14427.1"/>
    <property type="molecule type" value="Genomic_DNA"/>
</dbReference>
<dbReference type="SMART" id="SM00198">
    <property type="entry name" value="SCP"/>
    <property type="match status" value="1"/>
</dbReference>
<dbReference type="Pfam" id="PF00188">
    <property type="entry name" value="CAP"/>
    <property type="match status" value="1"/>
</dbReference>
<organism evidence="3 4">
    <name type="scientific">Clohesyomyces aquaticus</name>
    <dbReference type="NCBI Taxonomy" id="1231657"/>
    <lineage>
        <taxon>Eukaryota</taxon>
        <taxon>Fungi</taxon>
        <taxon>Dikarya</taxon>
        <taxon>Ascomycota</taxon>
        <taxon>Pezizomycotina</taxon>
        <taxon>Dothideomycetes</taxon>
        <taxon>Pleosporomycetidae</taxon>
        <taxon>Pleosporales</taxon>
        <taxon>Lindgomycetaceae</taxon>
        <taxon>Clohesyomyces</taxon>
    </lineage>
</organism>
<evidence type="ECO:0000313" key="4">
    <source>
        <dbReference type="Proteomes" id="UP000193144"/>
    </source>
</evidence>
<dbReference type="PROSITE" id="PS01009">
    <property type="entry name" value="CRISP_1"/>
    <property type="match status" value="1"/>
</dbReference>
<dbReference type="InterPro" id="IPR014044">
    <property type="entry name" value="CAP_dom"/>
</dbReference>
<dbReference type="Proteomes" id="UP000193144">
    <property type="component" value="Unassembled WGS sequence"/>
</dbReference>
<evidence type="ECO:0000313" key="3">
    <source>
        <dbReference type="EMBL" id="ORY14427.1"/>
    </source>
</evidence>
<dbReference type="PRINTS" id="PR00837">
    <property type="entry name" value="V5TPXLIKE"/>
</dbReference>
<accession>A0A1Y1ZWI1</accession>
<keyword evidence="1" id="KW-0732">Signal</keyword>
<feature type="signal peptide" evidence="1">
    <location>
        <begin position="1"/>
        <end position="18"/>
    </location>
</feature>
<reference evidence="3 4" key="1">
    <citation type="submission" date="2016-07" db="EMBL/GenBank/DDBJ databases">
        <title>Pervasive Adenine N6-methylation of Active Genes in Fungi.</title>
        <authorList>
            <consortium name="DOE Joint Genome Institute"/>
            <person name="Mondo S.J."/>
            <person name="Dannebaum R.O."/>
            <person name="Kuo R.C."/>
            <person name="Labutti K."/>
            <person name="Haridas S."/>
            <person name="Kuo A."/>
            <person name="Salamov A."/>
            <person name="Ahrendt S.R."/>
            <person name="Lipzen A."/>
            <person name="Sullivan W."/>
            <person name="Andreopoulos W.B."/>
            <person name="Clum A."/>
            <person name="Lindquist E."/>
            <person name="Daum C."/>
            <person name="Ramamoorthy G.K."/>
            <person name="Gryganskyi A."/>
            <person name="Culley D."/>
            <person name="Magnuson J.K."/>
            <person name="James T.Y."/>
            <person name="O'Malley M.A."/>
            <person name="Stajich J.E."/>
            <person name="Spatafora J.W."/>
            <person name="Visel A."/>
            <person name="Grigoriev I.V."/>
        </authorList>
    </citation>
    <scope>NUCLEOTIDE SEQUENCE [LARGE SCALE GENOMIC DNA]</scope>
    <source>
        <strain evidence="3 4">CBS 115471</strain>
    </source>
</reference>
<keyword evidence="4" id="KW-1185">Reference proteome</keyword>
<comment type="caution">
    <text evidence="3">The sequence shown here is derived from an EMBL/GenBank/DDBJ whole genome shotgun (WGS) entry which is preliminary data.</text>
</comment>
<protein>
    <submittedName>
        <fullName evidence="3">CAP domain-containing protein</fullName>
    </submittedName>
</protein>
<dbReference type="AlphaFoldDB" id="A0A1Y1ZWI1"/>
<dbReference type="InterPro" id="IPR001283">
    <property type="entry name" value="CRISP-related"/>
</dbReference>
<evidence type="ECO:0000259" key="2">
    <source>
        <dbReference type="SMART" id="SM00198"/>
    </source>
</evidence>
<dbReference type="PANTHER" id="PTHR10334">
    <property type="entry name" value="CYSTEINE-RICH SECRETORY PROTEIN-RELATED"/>
    <property type="match status" value="1"/>
</dbReference>